<dbReference type="OrthoDB" id="9792284at2"/>
<evidence type="ECO:0000256" key="2">
    <source>
        <dbReference type="ARBA" id="ARBA00023239"/>
    </source>
</evidence>
<dbReference type="InterPro" id="IPR029062">
    <property type="entry name" value="Class_I_gatase-like"/>
</dbReference>
<dbReference type="GO" id="GO:0008233">
    <property type="term" value="F:peptidase activity"/>
    <property type="evidence" value="ECO:0007669"/>
    <property type="project" value="UniProtKB-KW"/>
</dbReference>
<dbReference type="GO" id="GO:0019172">
    <property type="term" value="F:glyoxalase III activity"/>
    <property type="evidence" value="ECO:0007669"/>
    <property type="project" value="TreeGrafter"/>
</dbReference>
<proteinExistence type="inferred from homology"/>
<dbReference type="GO" id="GO:0019243">
    <property type="term" value="P:methylglyoxal catabolic process to D-lactate via S-lactoyl-glutathione"/>
    <property type="evidence" value="ECO:0007669"/>
    <property type="project" value="TreeGrafter"/>
</dbReference>
<dbReference type="CDD" id="cd03141">
    <property type="entry name" value="GATase1_Hsp31_like"/>
    <property type="match status" value="1"/>
</dbReference>
<dbReference type="InterPro" id="IPR050325">
    <property type="entry name" value="Prot/Nucl_acid_deglycase"/>
</dbReference>
<keyword evidence="5" id="KW-0645">Protease</keyword>
<dbReference type="Gene3D" id="3.40.50.880">
    <property type="match status" value="1"/>
</dbReference>
<reference evidence="5 6" key="1">
    <citation type="submission" date="2017-02" db="EMBL/GenBank/DDBJ databases">
        <authorList>
            <person name="Peterson S.W."/>
        </authorList>
    </citation>
    <scope>NUCLEOTIDE SEQUENCE [LARGE SCALE GENOMIC DNA]</scope>
    <source>
        <strain evidence="5 6">ATCC 49788</strain>
    </source>
</reference>
<feature type="domain" description="DJ-1/PfpI" evidence="4">
    <location>
        <begin position="36"/>
        <end position="182"/>
    </location>
</feature>
<dbReference type="PANTHER" id="PTHR48094">
    <property type="entry name" value="PROTEIN/NUCLEIC ACID DEGLYCASE DJ-1-RELATED"/>
    <property type="match status" value="1"/>
</dbReference>
<evidence type="ECO:0000313" key="5">
    <source>
        <dbReference type="EMBL" id="SKA70396.1"/>
    </source>
</evidence>
<organism evidence="5 6">
    <name type="scientific">Thiothrix eikelboomii</name>
    <dbReference type="NCBI Taxonomy" id="92487"/>
    <lineage>
        <taxon>Bacteria</taxon>
        <taxon>Pseudomonadati</taxon>
        <taxon>Pseudomonadota</taxon>
        <taxon>Gammaproteobacteria</taxon>
        <taxon>Thiotrichales</taxon>
        <taxon>Thiotrichaceae</taxon>
        <taxon>Thiothrix</taxon>
    </lineage>
</organism>
<dbReference type="STRING" id="92487.SAMN02745130_00720"/>
<evidence type="ECO:0000259" key="4">
    <source>
        <dbReference type="Pfam" id="PF01965"/>
    </source>
</evidence>
<keyword evidence="5" id="KW-0378">Hydrolase</keyword>
<evidence type="ECO:0000313" key="6">
    <source>
        <dbReference type="Proteomes" id="UP000190460"/>
    </source>
</evidence>
<sequence>MSANHNLSGKSYRILMIAANPAVSTVTQWPVGFWLAELIHPYWIFKEAGYEVTIASPDGGKLEMDGFSDPRHASGYAADDILSLGFIHSPQHAALLDNTPSLDSISPDDYDAVFLVGGQSPMFTFIDNTALQHWIAQFYESGKVVAAVCHATCVLLKTRLSDGSLLVNGKTWTGFANAEERFADEWVGMRIQPFWIENEARKLPNTNFIVNTRFREFALRDGRLITGQQQFSGAATARLLIEVLGQ</sequence>
<evidence type="ECO:0000256" key="3">
    <source>
        <dbReference type="ARBA" id="ARBA00038493"/>
    </source>
</evidence>
<dbReference type="GO" id="GO:0006508">
    <property type="term" value="P:proteolysis"/>
    <property type="evidence" value="ECO:0007669"/>
    <property type="project" value="UniProtKB-KW"/>
</dbReference>
<evidence type="ECO:0000256" key="1">
    <source>
        <dbReference type="ARBA" id="ARBA00023016"/>
    </source>
</evidence>
<dbReference type="SUPFAM" id="SSF52317">
    <property type="entry name" value="Class I glutamine amidotransferase-like"/>
    <property type="match status" value="1"/>
</dbReference>
<dbReference type="GO" id="GO:0005737">
    <property type="term" value="C:cytoplasm"/>
    <property type="evidence" value="ECO:0007669"/>
    <property type="project" value="TreeGrafter"/>
</dbReference>
<name>A0A1T4VZI6_9GAMM</name>
<dbReference type="EMBL" id="FUYB01000002">
    <property type="protein sequence ID" value="SKA70396.1"/>
    <property type="molecule type" value="Genomic_DNA"/>
</dbReference>
<protein>
    <submittedName>
        <fullName evidence="5">Putative intracellular protease/amidase</fullName>
    </submittedName>
</protein>
<dbReference type="RefSeq" id="WP_078921195.1">
    <property type="nucleotide sequence ID" value="NZ_FUYB01000002.1"/>
</dbReference>
<dbReference type="InterPro" id="IPR002818">
    <property type="entry name" value="DJ-1/PfpI"/>
</dbReference>
<accession>A0A1T4VZI6</accession>
<keyword evidence="1" id="KW-0346">Stress response</keyword>
<gene>
    <name evidence="5" type="ORF">SAMN02745130_00720</name>
</gene>
<keyword evidence="6" id="KW-1185">Reference proteome</keyword>
<dbReference type="AlphaFoldDB" id="A0A1T4VZI6"/>
<comment type="similarity">
    <text evidence="3">Belongs to the peptidase C56 family. HSP31-like subfamily.</text>
</comment>
<dbReference type="PANTHER" id="PTHR48094:SF11">
    <property type="entry name" value="GLUTATHIONE-INDEPENDENT GLYOXALASE HSP31-RELATED"/>
    <property type="match status" value="1"/>
</dbReference>
<dbReference type="Pfam" id="PF01965">
    <property type="entry name" value="DJ-1_PfpI"/>
    <property type="match status" value="1"/>
</dbReference>
<dbReference type="Proteomes" id="UP000190460">
    <property type="component" value="Unassembled WGS sequence"/>
</dbReference>
<keyword evidence="2" id="KW-0456">Lyase</keyword>